<dbReference type="Gene3D" id="1.10.8.60">
    <property type="match status" value="1"/>
</dbReference>
<evidence type="ECO:0000256" key="1">
    <source>
        <dbReference type="ARBA" id="ARBA00010378"/>
    </source>
</evidence>
<accession>A0A7R8WTV8</accession>
<comment type="similarity">
    <text evidence="1">Belongs to the CbxX/CfxQ family.</text>
</comment>
<dbReference type="SUPFAM" id="SSF52540">
    <property type="entry name" value="P-loop containing nucleoside triphosphate hydrolases"/>
    <property type="match status" value="2"/>
</dbReference>
<dbReference type="GO" id="GO:0005524">
    <property type="term" value="F:ATP binding"/>
    <property type="evidence" value="ECO:0007669"/>
    <property type="project" value="UniProtKB-KW"/>
</dbReference>
<gene>
    <name evidence="4" type="ORF">CTOB1V02_LOCUS12873</name>
</gene>
<organism evidence="4">
    <name type="scientific">Cyprideis torosa</name>
    <dbReference type="NCBI Taxonomy" id="163714"/>
    <lineage>
        <taxon>Eukaryota</taxon>
        <taxon>Metazoa</taxon>
        <taxon>Ecdysozoa</taxon>
        <taxon>Arthropoda</taxon>
        <taxon>Crustacea</taxon>
        <taxon>Oligostraca</taxon>
        <taxon>Ostracoda</taxon>
        <taxon>Podocopa</taxon>
        <taxon>Podocopida</taxon>
        <taxon>Cytherocopina</taxon>
        <taxon>Cytheroidea</taxon>
        <taxon>Cytherideidae</taxon>
        <taxon>Cyprideis</taxon>
    </lineage>
</organism>
<dbReference type="InterPro" id="IPR003959">
    <property type="entry name" value="ATPase_AAA_core"/>
</dbReference>
<dbReference type="OrthoDB" id="6370988at2759"/>
<dbReference type="InterPro" id="IPR000641">
    <property type="entry name" value="CbxX/CfxQ"/>
</dbReference>
<dbReference type="InterPro" id="IPR041627">
    <property type="entry name" value="AAA_lid_6"/>
</dbReference>
<name>A0A7R8WTV8_9CRUS</name>
<keyword evidence="3" id="KW-0067">ATP-binding</keyword>
<protein>
    <submittedName>
        <fullName evidence="4">Uncharacterized protein</fullName>
    </submittedName>
</protein>
<dbReference type="PANTHER" id="PTHR43392:SF2">
    <property type="entry name" value="AAA-TYPE ATPASE FAMILY PROTEIN _ ANKYRIN REPEAT FAMILY PROTEIN"/>
    <property type="match status" value="1"/>
</dbReference>
<dbReference type="EMBL" id="OB670990">
    <property type="protein sequence ID" value="CAD7235057.1"/>
    <property type="molecule type" value="Genomic_DNA"/>
</dbReference>
<dbReference type="Pfam" id="PF00004">
    <property type="entry name" value="AAA"/>
    <property type="match status" value="2"/>
</dbReference>
<dbReference type="Gene3D" id="3.40.50.300">
    <property type="entry name" value="P-loop containing nucleotide triphosphate hydrolases"/>
    <property type="match status" value="2"/>
</dbReference>
<dbReference type="InterPro" id="IPR027417">
    <property type="entry name" value="P-loop_NTPase"/>
</dbReference>
<dbReference type="FunFam" id="3.40.50.300:FF:000216">
    <property type="entry name" value="Type VII secretion ATPase EccA"/>
    <property type="match status" value="2"/>
</dbReference>
<dbReference type="InterPro" id="IPR003593">
    <property type="entry name" value="AAA+_ATPase"/>
</dbReference>
<dbReference type="InterPro" id="IPR050773">
    <property type="entry name" value="CbxX/CfxQ_RuBisCO_ESX"/>
</dbReference>
<dbReference type="SMART" id="SM00382">
    <property type="entry name" value="AAA"/>
    <property type="match status" value="2"/>
</dbReference>
<evidence type="ECO:0000256" key="3">
    <source>
        <dbReference type="ARBA" id="ARBA00022840"/>
    </source>
</evidence>
<reference evidence="4" key="1">
    <citation type="submission" date="2020-11" db="EMBL/GenBank/DDBJ databases">
        <authorList>
            <person name="Tran Van P."/>
        </authorList>
    </citation>
    <scope>NUCLEOTIDE SEQUENCE</scope>
</reference>
<dbReference type="PANTHER" id="PTHR43392">
    <property type="entry name" value="AAA-TYPE ATPASE FAMILY PROTEIN / ANKYRIN REPEAT FAMILY PROTEIN"/>
    <property type="match status" value="1"/>
</dbReference>
<dbReference type="AlphaFoldDB" id="A0A7R8WTV8"/>
<dbReference type="Pfam" id="PF17866">
    <property type="entry name" value="AAA_lid_6"/>
    <property type="match status" value="2"/>
</dbReference>
<evidence type="ECO:0000256" key="2">
    <source>
        <dbReference type="ARBA" id="ARBA00022741"/>
    </source>
</evidence>
<dbReference type="CDD" id="cd00009">
    <property type="entry name" value="AAA"/>
    <property type="match status" value="2"/>
</dbReference>
<sequence length="542" mass="61384">MELLPSLANNQEEFDNKNLDDLLLELDTLIGLENVKKEVKDYIKYLSFLTIRKEKGYDDSSNISLHSVFLGNPGTGKTTVARLLGKIFHKLGFLSKGHIHEVDRGDLVAEYIGQTAPKVKEAIDQARGGILFIDEAYALYRSGEDSKDFGREVIEIVLKEMSDGPGDLAVFVAGYPKEMELFLNSNPGLNSRFSHTYKFDDYTPQELDEIAHLQFNKNKLNVEDDAKAYLSKKLVDEYRSRSASFGNARMVISIVNDAKMNMGLRLMKDEKELLDESMAELNQLTGLKNVKEEVAELVKLVKYYQEEGIDVLNKFSLHTVFTGNPGTGKTTVARILAKIFKALGILERGDIYEVDREKLVGSFVGQTAIKTNEIIDKAKGSVLFIDEAYALSQGHAGDFGHEAIDTVLKRMEDMRGELIVIVAGYTDRMTTFLESNPGLRSRFDRKFDFEDYSADELYEIMESMLSNENLKLNAKAKTFILDYLKEMVRTKSKFFGNARAIRKVVEKTIKNQHLRLANLPKEKRTKSLRSTITFDDVKDFDP</sequence>
<proteinExistence type="inferred from homology"/>
<keyword evidence="2" id="KW-0547">Nucleotide-binding</keyword>
<dbReference type="GO" id="GO:0016887">
    <property type="term" value="F:ATP hydrolysis activity"/>
    <property type="evidence" value="ECO:0007669"/>
    <property type="project" value="InterPro"/>
</dbReference>
<evidence type="ECO:0000313" key="4">
    <source>
        <dbReference type="EMBL" id="CAD7235057.1"/>
    </source>
</evidence>
<dbReference type="PRINTS" id="PR00819">
    <property type="entry name" value="CBXCFQXSUPER"/>
</dbReference>
<feature type="non-terminal residue" evidence="4">
    <location>
        <position position="542"/>
    </location>
</feature>